<gene>
    <name evidence="1" type="ORF">ENU21_04415</name>
</gene>
<dbReference type="AlphaFoldDB" id="A0A7C4D2G9"/>
<accession>A0A7C4D2G9</accession>
<dbReference type="EMBL" id="DTBQ01000120">
    <property type="protein sequence ID" value="HGM46975.1"/>
    <property type="molecule type" value="Genomic_DNA"/>
</dbReference>
<reference evidence="1" key="1">
    <citation type="journal article" date="2020" name="mSystems">
        <title>Genome- and Community-Level Interaction Insights into Carbon Utilization and Element Cycling Functions of Hydrothermarchaeota in Hydrothermal Sediment.</title>
        <authorList>
            <person name="Zhou Z."/>
            <person name="Liu Y."/>
            <person name="Xu W."/>
            <person name="Pan J."/>
            <person name="Luo Z.H."/>
            <person name="Li M."/>
        </authorList>
    </citation>
    <scope>NUCLEOTIDE SEQUENCE</scope>
    <source>
        <strain evidence="1">SpSt-649</strain>
    </source>
</reference>
<proteinExistence type="predicted"/>
<organism evidence="1">
    <name type="scientific">Thermofilum pendens</name>
    <dbReference type="NCBI Taxonomy" id="2269"/>
    <lineage>
        <taxon>Archaea</taxon>
        <taxon>Thermoproteota</taxon>
        <taxon>Thermoprotei</taxon>
        <taxon>Thermofilales</taxon>
        <taxon>Thermofilaceae</taxon>
        <taxon>Thermofilum</taxon>
    </lineage>
</organism>
<name>A0A7C4D2G9_THEPE</name>
<sequence length="74" mass="8486">MCEIYSVILYELKRNGGSMNEKELYEAVAKRLEDFEIELTPRDLNKALLVLEARGLITVAVLKKNMRMVKLLSA</sequence>
<evidence type="ECO:0000313" key="1">
    <source>
        <dbReference type="EMBL" id="HGM46975.1"/>
    </source>
</evidence>
<protein>
    <submittedName>
        <fullName evidence="1">Uncharacterized protein</fullName>
    </submittedName>
</protein>
<comment type="caution">
    <text evidence="1">The sequence shown here is derived from an EMBL/GenBank/DDBJ whole genome shotgun (WGS) entry which is preliminary data.</text>
</comment>